<dbReference type="EMBL" id="JBHSON010000003">
    <property type="protein sequence ID" value="MFC5744482.1"/>
    <property type="molecule type" value="Genomic_DNA"/>
</dbReference>
<keyword evidence="4" id="KW-0808">Transferase</keyword>
<dbReference type="SUPFAM" id="SSF56112">
    <property type="entry name" value="Protein kinase-like (PK-like)"/>
    <property type="match status" value="1"/>
</dbReference>
<organism evidence="11 12">
    <name type="scientific">Actinomadura rugatobispora</name>
    <dbReference type="NCBI Taxonomy" id="1994"/>
    <lineage>
        <taxon>Bacteria</taxon>
        <taxon>Bacillati</taxon>
        <taxon>Actinomycetota</taxon>
        <taxon>Actinomycetes</taxon>
        <taxon>Streptosporangiales</taxon>
        <taxon>Thermomonosporaceae</taxon>
        <taxon>Actinomadura</taxon>
    </lineage>
</organism>
<evidence type="ECO:0000256" key="1">
    <source>
        <dbReference type="ARBA" id="ARBA00012513"/>
    </source>
</evidence>
<dbReference type="PANTHER" id="PTHR43289:SF6">
    <property type="entry name" value="SERINE_THREONINE-PROTEIN KINASE NEKL-3"/>
    <property type="match status" value="1"/>
</dbReference>
<dbReference type="PROSITE" id="PS00109">
    <property type="entry name" value="PROTEIN_KINASE_TYR"/>
    <property type="match status" value="1"/>
</dbReference>
<evidence type="ECO:0000256" key="6">
    <source>
        <dbReference type="ARBA" id="ARBA00022777"/>
    </source>
</evidence>
<evidence type="ECO:0000256" key="2">
    <source>
        <dbReference type="ARBA" id="ARBA00022527"/>
    </source>
</evidence>
<dbReference type="PROSITE" id="PS00107">
    <property type="entry name" value="PROTEIN_KINASE_ATP"/>
    <property type="match status" value="1"/>
</dbReference>
<evidence type="ECO:0000256" key="7">
    <source>
        <dbReference type="ARBA" id="ARBA00022840"/>
    </source>
</evidence>
<dbReference type="CDD" id="cd14014">
    <property type="entry name" value="STKc_PknB_like"/>
    <property type="match status" value="1"/>
</dbReference>
<feature type="binding site" evidence="8">
    <location>
        <position position="219"/>
    </location>
    <ligand>
        <name>ATP</name>
        <dbReference type="ChEBI" id="CHEBI:30616"/>
    </ligand>
</feature>
<protein>
    <recommendedName>
        <fullName evidence="1">non-specific serine/threonine protein kinase</fullName>
        <ecNumber evidence="1">2.7.11.1</ecNumber>
    </recommendedName>
</protein>
<dbReference type="Gene3D" id="3.30.200.20">
    <property type="entry name" value="Phosphorylase Kinase, domain 1"/>
    <property type="match status" value="1"/>
</dbReference>
<evidence type="ECO:0000256" key="5">
    <source>
        <dbReference type="ARBA" id="ARBA00022741"/>
    </source>
</evidence>
<dbReference type="InterPro" id="IPR008266">
    <property type="entry name" value="Tyr_kinase_AS"/>
</dbReference>
<dbReference type="GO" id="GO:0016301">
    <property type="term" value="F:kinase activity"/>
    <property type="evidence" value="ECO:0007669"/>
    <property type="project" value="UniProtKB-KW"/>
</dbReference>
<keyword evidence="6 11" id="KW-0418">Kinase</keyword>
<dbReference type="SMART" id="SM00240">
    <property type="entry name" value="FHA"/>
    <property type="match status" value="1"/>
</dbReference>
<evidence type="ECO:0000313" key="12">
    <source>
        <dbReference type="Proteomes" id="UP001596074"/>
    </source>
</evidence>
<dbReference type="SUPFAM" id="SSF49879">
    <property type="entry name" value="SMAD/FHA domain"/>
    <property type="match status" value="1"/>
</dbReference>
<dbReference type="Gene3D" id="1.10.510.10">
    <property type="entry name" value="Transferase(Phosphotransferase) domain 1"/>
    <property type="match status" value="1"/>
</dbReference>
<evidence type="ECO:0000259" key="9">
    <source>
        <dbReference type="PROSITE" id="PS50006"/>
    </source>
</evidence>
<dbReference type="Pfam" id="PF00498">
    <property type="entry name" value="FHA"/>
    <property type="match status" value="1"/>
</dbReference>
<evidence type="ECO:0000313" key="11">
    <source>
        <dbReference type="EMBL" id="MFC5744482.1"/>
    </source>
</evidence>
<reference evidence="12" key="1">
    <citation type="journal article" date="2019" name="Int. J. Syst. Evol. Microbiol.">
        <title>The Global Catalogue of Microorganisms (GCM) 10K type strain sequencing project: providing services to taxonomists for standard genome sequencing and annotation.</title>
        <authorList>
            <consortium name="The Broad Institute Genomics Platform"/>
            <consortium name="The Broad Institute Genome Sequencing Center for Infectious Disease"/>
            <person name="Wu L."/>
            <person name="Ma J."/>
        </authorList>
    </citation>
    <scope>NUCLEOTIDE SEQUENCE [LARGE SCALE GENOMIC DNA]</scope>
    <source>
        <strain evidence="12">KCTC 42087</strain>
    </source>
</reference>
<evidence type="ECO:0000256" key="3">
    <source>
        <dbReference type="ARBA" id="ARBA00022553"/>
    </source>
</evidence>
<dbReference type="InterPro" id="IPR008984">
    <property type="entry name" value="SMAD_FHA_dom_sf"/>
</dbReference>
<keyword evidence="2" id="KW-0723">Serine/threonine-protein kinase</keyword>
<keyword evidence="7 8" id="KW-0067">ATP-binding</keyword>
<dbReference type="RefSeq" id="WP_378279689.1">
    <property type="nucleotide sequence ID" value="NZ_JBHSON010000003.1"/>
</dbReference>
<dbReference type="PROSITE" id="PS50006">
    <property type="entry name" value="FHA_DOMAIN"/>
    <property type="match status" value="1"/>
</dbReference>
<dbReference type="Proteomes" id="UP001596074">
    <property type="component" value="Unassembled WGS sequence"/>
</dbReference>
<keyword evidence="12" id="KW-1185">Reference proteome</keyword>
<evidence type="ECO:0000256" key="4">
    <source>
        <dbReference type="ARBA" id="ARBA00022679"/>
    </source>
</evidence>
<keyword evidence="3" id="KW-0597">Phosphoprotein</keyword>
<dbReference type="PROSITE" id="PS50011">
    <property type="entry name" value="PROTEIN_KINASE_DOM"/>
    <property type="match status" value="1"/>
</dbReference>
<feature type="domain" description="FHA" evidence="9">
    <location>
        <begin position="27"/>
        <end position="80"/>
    </location>
</feature>
<dbReference type="InterPro" id="IPR017441">
    <property type="entry name" value="Protein_kinase_ATP_BS"/>
</dbReference>
<dbReference type="Gene3D" id="2.60.200.20">
    <property type="match status" value="1"/>
</dbReference>
<dbReference type="InterPro" id="IPR000253">
    <property type="entry name" value="FHA_dom"/>
</dbReference>
<dbReference type="EC" id="2.7.11.1" evidence="1"/>
<dbReference type="InterPro" id="IPR011009">
    <property type="entry name" value="Kinase-like_dom_sf"/>
</dbReference>
<dbReference type="InterPro" id="IPR000719">
    <property type="entry name" value="Prot_kinase_dom"/>
</dbReference>
<evidence type="ECO:0000259" key="10">
    <source>
        <dbReference type="PROSITE" id="PS50011"/>
    </source>
</evidence>
<name>A0ABW0ZNY8_9ACTN</name>
<keyword evidence="5 8" id="KW-0547">Nucleotide-binding</keyword>
<sequence>MTATVTLVVVSGALRGEEFAFGERDTCVMGRAADCSPRLPNDREHRTISRHHCLLDINPPDVRVRDFGSRNGTFVNGVKIGQRAEGLTPEEGAGGHYPEHDLRDGDEIELGDTVMRVRIDVPEPAPGEPPRRRETLELDEPRGARGAGCAVCGRSTAERLCGACRDDPGIVVRHLLDEAGDDPELAALDGCTLVGELGRGGMGAVFRARDPQGADLALKVMLPRVAASAAARRRFLREVELTGSLRHPNIARLHAYGSADDIFFFTMEYCADGSIDRFGAGALPLDDAVGHILQALDGLDHAHRQGVVHRDLSPQNILLHGGVAKLCDFGLAKAFDQAGLSGLTRTGSAAGKPRFMPRQQVVNFKNAGPDVDVWSMAASLYWLLTGYTPRDFSVLKDPWQIVLQDPAVPVRDRAPGVPKALAEVVDHALRERPAIGFSTAADFREALGKAL</sequence>
<comment type="caution">
    <text evidence="11">The sequence shown here is derived from an EMBL/GenBank/DDBJ whole genome shotgun (WGS) entry which is preliminary data.</text>
</comment>
<proteinExistence type="predicted"/>
<evidence type="ECO:0000256" key="8">
    <source>
        <dbReference type="PROSITE-ProRule" id="PRU10141"/>
    </source>
</evidence>
<feature type="domain" description="Protein kinase" evidence="10">
    <location>
        <begin position="191"/>
        <end position="451"/>
    </location>
</feature>
<dbReference type="PANTHER" id="PTHR43289">
    <property type="entry name" value="MITOGEN-ACTIVATED PROTEIN KINASE KINASE KINASE 20-RELATED"/>
    <property type="match status" value="1"/>
</dbReference>
<accession>A0ABW0ZNY8</accession>
<gene>
    <name evidence="11" type="ORF">ACFPZN_02520</name>
</gene>
<dbReference type="Pfam" id="PF00069">
    <property type="entry name" value="Pkinase"/>
    <property type="match status" value="1"/>
</dbReference>